<dbReference type="Gene3D" id="3.30.70.270">
    <property type="match status" value="1"/>
</dbReference>
<dbReference type="CDD" id="cd01949">
    <property type="entry name" value="GGDEF"/>
    <property type="match status" value="1"/>
</dbReference>
<dbReference type="Pfam" id="PF00563">
    <property type="entry name" value="EAL"/>
    <property type="match status" value="1"/>
</dbReference>
<accession>A0A1I3Y0A1</accession>
<dbReference type="InterPro" id="IPR043128">
    <property type="entry name" value="Rev_trsase/Diguanyl_cyclase"/>
</dbReference>
<feature type="domain" description="PAS" evidence="3">
    <location>
        <begin position="352"/>
        <end position="401"/>
    </location>
</feature>
<dbReference type="FunFam" id="3.30.70.270:FF:000001">
    <property type="entry name" value="Diguanylate cyclase domain protein"/>
    <property type="match status" value="1"/>
</dbReference>
<comment type="catalytic activity">
    <reaction evidence="1">
        <text>3',3'-c-di-GMP + H2O = 5'-phosphoguanylyl(3'-&gt;5')guanosine + H(+)</text>
        <dbReference type="Rhea" id="RHEA:24902"/>
        <dbReference type="ChEBI" id="CHEBI:15377"/>
        <dbReference type="ChEBI" id="CHEBI:15378"/>
        <dbReference type="ChEBI" id="CHEBI:58754"/>
        <dbReference type="ChEBI" id="CHEBI:58805"/>
        <dbReference type="EC" id="3.1.4.52"/>
    </reaction>
    <physiologicalReaction direction="left-to-right" evidence="1">
        <dbReference type="Rhea" id="RHEA:24903"/>
    </physiologicalReaction>
</comment>
<dbReference type="SUPFAM" id="SSF55785">
    <property type="entry name" value="PYP-like sensor domain (PAS domain)"/>
    <property type="match status" value="1"/>
</dbReference>
<keyword evidence="2" id="KW-0175">Coiled coil</keyword>
<sequence length="915" mass="101755">MMDRLLARWPLLIAVAFCVYASVLLWNGFRSQEQLTAGAESRLITEAQRQAAQLGDFLSDRRVDVSELAESHEIETYLTNKALGMSLRYGLEANLDSIRERLSRWSAKNIVRGKEIYNRIAFFDTDGIPLAEVGPGAGAIALPIDIAAGVTITFDREHRQLVVTAPIIRKKAFVGAIMAFSDISILSGYLRSEPDGAQMREALLTQSGEDVIAPEATPWLDPALGRKFADLPENRIVPFAEIAPAIHVGDPADMVAVRTPIPISPLSLITIVGDQQVYGHITSRRLLYLLSALPPLTFFAAILLEQMRRRHEVLHARYIETTRHSDELRDRNSALSEEITRRKEVEAALRESEQRFRKLFDEAPLPSHLIDPSDGSIVDCNAAAATMLGYDRDSLRGMRLMDIDPIAQNREVLWRAPSLMGQSVQFETQHQTRSGEIHDVAIASVPIDIARRRLACMTVVDITERKRAEKRILHLAHHDALTSLPNRILLNERMAEELHRARRHGGHFAVLCLDLDGFKAINDTMGHDAGDVVLCTFADHLRAMIRMDELVARTGGDEFAVLLYNIPHPKAAEQVAQRLLDSLPLSVDLGGYSGTLGGSIGIAIYPEDGDDCATLQKNADTALYRAKAEGKGRYRRFESWMDHSLAERRALERDLRLAIEHDEIEMYFQPQFACDTLQLTGFEALVRWDHAERGLVPPGVFIPLAEECGLIIQIGRMVLEKSCRLAAAWRPRCPVAVNLSPLQFRDSGFLSLLSSILESTDFPASLLELEVTEGVLIKDEEQALGTLRALKELGVQIALDDFGTGYSGLSYLRSFPFDRIKIDKCFVHAQEHDAGTQTILEAVLAMSKRLNLRVIAEGVETEEQLAMLRMQGCSEVQGFLLGRPMPASEVQAFLMSTMDDGERYGQPAPALVAAK</sequence>
<evidence type="ECO:0000259" key="5">
    <source>
        <dbReference type="PROSITE" id="PS50887"/>
    </source>
</evidence>
<dbReference type="Pfam" id="PF00990">
    <property type="entry name" value="GGDEF"/>
    <property type="match status" value="1"/>
</dbReference>
<dbReference type="PROSITE" id="PS50887">
    <property type="entry name" value="GGDEF"/>
    <property type="match status" value="1"/>
</dbReference>
<dbReference type="STRING" id="1612308.SAMN05444581_104207"/>
<dbReference type="InterPro" id="IPR052155">
    <property type="entry name" value="Biofilm_reg_signaling"/>
</dbReference>
<dbReference type="Gene3D" id="3.20.20.450">
    <property type="entry name" value="EAL domain"/>
    <property type="match status" value="1"/>
</dbReference>
<gene>
    <name evidence="6" type="ORF">SAMN05444581_104207</name>
</gene>
<dbReference type="OrthoDB" id="9814202at2"/>
<dbReference type="PANTHER" id="PTHR44757">
    <property type="entry name" value="DIGUANYLATE CYCLASE DGCP"/>
    <property type="match status" value="1"/>
</dbReference>
<feature type="coiled-coil region" evidence="2">
    <location>
        <begin position="335"/>
        <end position="362"/>
    </location>
</feature>
<dbReference type="InterPro" id="IPR035965">
    <property type="entry name" value="PAS-like_dom_sf"/>
</dbReference>
<dbReference type="EMBL" id="FOSN01000004">
    <property type="protein sequence ID" value="SFK25182.1"/>
    <property type="molecule type" value="Genomic_DNA"/>
</dbReference>
<dbReference type="InterPro" id="IPR000014">
    <property type="entry name" value="PAS"/>
</dbReference>
<dbReference type="CDD" id="cd00130">
    <property type="entry name" value="PAS"/>
    <property type="match status" value="1"/>
</dbReference>
<dbReference type="SUPFAM" id="SSF141868">
    <property type="entry name" value="EAL domain-like"/>
    <property type="match status" value="1"/>
</dbReference>
<dbReference type="CDD" id="cd01948">
    <property type="entry name" value="EAL"/>
    <property type="match status" value="1"/>
</dbReference>
<dbReference type="SMART" id="SM00091">
    <property type="entry name" value="PAS"/>
    <property type="match status" value="1"/>
</dbReference>
<feature type="domain" description="GGDEF" evidence="5">
    <location>
        <begin position="506"/>
        <end position="639"/>
    </location>
</feature>
<dbReference type="InterPro" id="IPR001633">
    <property type="entry name" value="EAL_dom"/>
</dbReference>
<dbReference type="Proteomes" id="UP000198755">
    <property type="component" value="Unassembled WGS sequence"/>
</dbReference>
<dbReference type="InterPro" id="IPR035919">
    <property type="entry name" value="EAL_sf"/>
</dbReference>
<evidence type="ECO:0000259" key="3">
    <source>
        <dbReference type="PROSITE" id="PS50112"/>
    </source>
</evidence>
<dbReference type="Gene3D" id="3.30.450.20">
    <property type="entry name" value="PAS domain"/>
    <property type="match status" value="1"/>
</dbReference>
<proteinExistence type="predicted"/>
<evidence type="ECO:0000313" key="7">
    <source>
        <dbReference type="Proteomes" id="UP000198755"/>
    </source>
</evidence>
<dbReference type="GO" id="GO:0071111">
    <property type="term" value="F:cyclic-guanylate-specific phosphodiesterase activity"/>
    <property type="evidence" value="ECO:0007669"/>
    <property type="project" value="UniProtKB-EC"/>
</dbReference>
<dbReference type="FunFam" id="3.20.20.450:FF:000001">
    <property type="entry name" value="Cyclic di-GMP phosphodiesterase yahA"/>
    <property type="match status" value="1"/>
</dbReference>
<evidence type="ECO:0000313" key="6">
    <source>
        <dbReference type="EMBL" id="SFK25182.1"/>
    </source>
</evidence>
<dbReference type="SUPFAM" id="SSF55073">
    <property type="entry name" value="Nucleotide cyclase"/>
    <property type="match status" value="1"/>
</dbReference>
<keyword evidence="7" id="KW-1185">Reference proteome</keyword>
<dbReference type="SMART" id="SM00267">
    <property type="entry name" value="GGDEF"/>
    <property type="match status" value="1"/>
</dbReference>
<dbReference type="GO" id="GO:0071732">
    <property type="term" value="P:cellular response to nitric oxide"/>
    <property type="evidence" value="ECO:0007669"/>
    <property type="project" value="UniProtKB-ARBA"/>
</dbReference>
<evidence type="ECO:0000256" key="1">
    <source>
        <dbReference type="ARBA" id="ARBA00051114"/>
    </source>
</evidence>
<name>A0A1I3Y0A1_9HYPH</name>
<dbReference type="InterPro" id="IPR029787">
    <property type="entry name" value="Nucleotide_cyclase"/>
</dbReference>
<dbReference type="NCBIfam" id="TIGR00229">
    <property type="entry name" value="sensory_box"/>
    <property type="match status" value="1"/>
</dbReference>
<reference evidence="6 7" key="1">
    <citation type="submission" date="2016-10" db="EMBL/GenBank/DDBJ databases">
        <authorList>
            <person name="de Groot N.N."/>
        </authorList>
    </citation>
    <scope>NUCLEOTIDE SEQUENCE [LARGE SCALE GENOMIC DNA]</scope>
    <source>
        <strain evidence="6 7">NE2</strain>
    </source>
</reference>
<dbReference type="PROSITE" id="PS50112">
    <property type="entry name" value="PAS"/>
    <property type="match status" value="1"/>
</dbReference>
<dbReference type="NCBIfam" id="TIGR00254">
    <property type="entry name" value="GGDEF"/>
    <property type="match status" value="1"/>
</dbReference>
<protein>
    <submittedName>
        <fullName evidence="6">PAS domain S-box-containing protein/diguanylate cyclase (GGDEF) domain-containing protein</fullName>
    </submittedName>
</protein>
<dbReference type="PROSITE" id="PS50883">
    <property type="entry name" value="EAL"/>
    <property type="match status" value="1"/>
</dbReference>
<evidence type="ECO:0000256" key="2">
    <source>
        <dbReference type="SAM" id="Coils"/>
    </source>
</evidence>
<dbReference type="InterPro" id="IPR000160">
    <property type="entry name" value="GGDEF_dom"/>
</dbReference>
<feature type="domain" description="EAL" evidence="4">
    <location>
        <begin position="648"/>
        <end position="898"/>
    </location>
</feature>
<dbReference type="AlphaFoldDB" id="A0A1I3Y0A1"/>
<dbReference type="SMART" id="SM00052">
    <property type="entry name" value="EAL"/>
    <property type="match status" value="1"/>
</dbReference>
<dbReference type="Pfam" id="PF13426">
    <property type="entry name" value="PAS_9"/>
    <property type="match status" value="1"/>
</dbReference>
<evidence type="ECO:0000259" key="4">
    <source>
        <dbReference type="PROSITE" id="PS50883"/>
    </source>
</evidence>
<dbReference type="RefSeq" id="WP_091680203.1">
    <property type="nucleotide sequence ID" value="NZ_FOSN01000004.1"/>
</dbReference>
<organism evidence="6 7">
    <name type="scientific">Methylocapsa palsarum</name>
    <dbReference type="NCBI Taxonomy" id="1612308"/>
    <lineage>
        <taxon>Bacteria</taxon>
        <taxon>Pseudomonadati</taxon>
        <taxon>Pseudomonadota</taxon>
        <taxon>Alphaproteobacteria</taxon>
        <taxon>Hyphomicrobiales</taxon>
        <taxon>Beijerinckiaceae</taxon>
        <taxon>Methylocapsa</taxon>
    </lineage>
</organism>
<dbReference type="PANTHER" id="PTHR44757:SF2">
    <property type="entry name" value="BIOFILM ARCHITECTURE MAINTENANCE PROTEIN MBAA"/>
    <property type="match status" value="1"/>
</dbReference>